<evidence type="ECO:0000313" key="8">
    <source>
        <dbReference type="Proteomes" id="UP000327194"/>
    </source>
</evidence>
<dbReference type="GO" id="GO:0009317">
    <property type="term" value="C:acetyl-CoA carboxylase complex"/>
    <property type="evidence" value="ECO:0007669"/>
    <property type="project" value="InterPro"/>
</dbReference>
<feature type="binding site" evidence="5">
    <location>
        <position position="29"/>
    </location>
    <ligand>
        <name>Zn(2+)</name>
        <dbReference type="ChEBI" id="CHEBI:29105"/>
    </ligand>
</feature>
<keyword evidence="3 5" id="KW-0863">Zinc-finger</keyword>
<comment type="subcellular location">
    <subcellularLocation>
        <location evidence="5">Cytoplasm</location>
    </subcellularLocation>
</comment>
<comment type="catalytic activity">
    <reaction evidence="5">
        <text>N(6)-carboxybiotinyl-L-lysyl-[protein] + acetyl-CoA = N(6)-biotinyl-L-lysyl-[protein] + malonyl-CoA</text>
        <dbReference type="Rhea" id="RHEA:54728"/>
        <dbReference type="Rhea" id="RHEA-COMP:10505"/>
        <dbReference type="Rhea" id="RHEA-COMP:10506"/>
        <dbReference type="ChEBI" id="CHEBI:57288"/>
        <dbReference type="ChEBI" id="CHEBI:57384"/>
        <dbReference type="ChEBI" id="CHEBI:83144"/>
        <dbReference type="ChEBI" id="CHEBI:83145"/>
        <dbReference type="EC" id="2.1.3.15"/>
    </reaction>
</comment>
<feature type="domain" description="CoA carboxyltransferase N-terminal" evidence="6">
    <location>
        <begin position="25"/>
        <end position="280"/>
    </location>
</feature>
<proteinExistence type="inferred from homology"/>
<feature type="binding site" evidence="5">
    <location>
        <position position="32"/>
    </location>
    <ligand>
        <name>Zn(2+)</name>
        <dbReference type="ChEBI" id="CHEBI:29105"/>
    </ligand>
</feature>
<evidence type="ECO:0000313" key="7">
    <source>
        <dbReference type="EMBL" id="QFX92284.1"/>
    </source>
</evidence>
<comment type="function">
    <text evidence="5">Component of the acetyl coenzyme A carboxylase (ACC) complex. Biotin carboxylase (BC) catalyzes the carboxylation of biotin on its carrier protein (BCCP) and then the CO(2) group is transferred by the transcarboxylase to acetyl-CoA to form malonyl-CoA.</text>
</comment>
<feature type="binding site" evidence="5">
    <location>
        <position position="50"/>
    </location>
    <ligand>
        <name>Zn(2+)</name>
        <dbReference type="ChEBI" id="CHEBI:29105"/>
    </ligand>
</feature>
<reference evidence="7 8" key="1">
    <citation type="submission" date="2019-10" db="EMBL/GenBank/DDBJ databases">
        <title>Genome sequencing of Lactobacillus fructivorans.</title>
        <authorList>
            <person name="Kim K."/>
        </authorList>
    </citation>
    <scope>NUCLEOTIDE SEQUENCE [LARGE SCALE GENOMIC DNA]</scope>
    <source>
        <strain evidence="7 8">LF543</strain>
    </source>
</reference>
<dbReference type="Gene3D" id="3.90.226.10">
    <property type="entry name" value="2-enoyl-CoA Hydratase, Chain A, domain 1"/>
    <property type="match status" value="1"/>
</dbReference>
<dbReference type="InterPro" id="IPR034733">
    <property type="entry name" value="AcCoA_carboxyl_beta"/>
</dbReference>
<keyword evidence="5" id="KW-0479">Metal-binding</keyword>
<dbReference type="PRINTS" id="PR01070">
    <property type="entry name" value="ACCCTRFRASEB"/>
</dbReference>
<dbReference type="GO" id="GO:2001295">
    <property type="term" value="P:malonyl-CoA biosynthetic process"/>
    <property type="evidence" value="ECO:0007669"/>
    <property type="project" value="UniProtKB-UniRule"/>
</dbReference>
<dbReference type="EMBL" id="CP045562">
    <property type="protein sequence ID" value="QFX92284.1"/>
    <property type="molecule type" value="Genomic_DNA"/>
</dbReference>
<accession>A0AAE6NZG7</accession>
<keyword evidence="5" id="KW-0067">ATP-binding</keyword>
<dbReference type="GO" id="GO:0003989">
    <property type="term" value="F:acetyl-CoA carboxylase activity"/>
    <property type="evidence" value="ECO:0007669"/>
    <property type="project" value="InterPro"/>
</dbReference>
<gene>
    <name evidence="5" type="primary">accD</name>
    <name evidence="7" type="ORF">LF543_01245</name>
</gene>
<dbReference type="HAMAP" id="MF_01395">
    <property type="entry name" value="AcetylCoA_CT_beta"/>
    <property type="match status" value="1"/>
</dbReference>
<comment type="pathway">
    <text evidence="5">Lipid metabolism; malonyl-CoA biosynthesis; malonyl-CoA from acetyl-CoA: step 1/1.</text>
</comment>
<dbReference type="AlphaFoldDB" id="A0AAE6NZG7"/>
<keyword evidence="5" id="KW-0276">Fatty acid metabolism</keyword>
<dbReference type="GO" id="GO:0005524">
    <property type="term" value="F:ATP binding"/>
    <property type="evidence" value="ECO:0007669"/>
    <property type="project" value="UniProtKB-KW"/>
</dbReference>
<dbReference type="Pfam" id="PF01039">
    <property type="entry name" value="Carboxyl_trans"/>
    <property type="match status" value="1"/>
</dbReference>
<name>A0AAE6NZG7_9LACO</name>
<dbReference type="InterPro" id="IPR000438">
    <property type="entry name" value="Acetyl_CoA_COase_Trfase_b_su"/>
</dbReference>
<dbReference type="PANTHER" id="PTHR42995">
    <property type="entry name" value="ACETYL-COENZYME A CARBOXYLASE CARBOXYL TRANSFERASE SUBUNIT BETA, CHLOROPLASTIC"/>
    <property type="match status" value="1"/>
</dbReference>
<dbReference type="GO" id="GO:0016743">
    <property type="term" value="F:carboxyl- or carbamoyltransferase activity"/>
    <property type="evidence" value="ECO:0007669"/>
    <property type="project" value="UniProtKB-UniRule"/>
</dbReference>
<dbReference type="PANTHER" id="PTHR42995:SF5">
    <property type="entry name" value="ACETYL-COENZYME A CARBOXYLASE CARBOXYL TRANSFERASE SUBUNIT BETA, CHLOROPLASTIC"/>
    <property type="match status" value="1"/>
</dbReference>
<evidence type="ECO:0000256" key="1">
    <source>
        <dbReference type="ARBA" id="ARBA00022516"/>
    </source>
</evidence>
<dbReference type="GO" id="GO:0006633">
    <property type="term" value="P:fatty acid biosynthetic process"/>
    <property type="evidence" value="ECO:0007669"/>
    <property type="project" value="UniProtKB-KW"/>
</dbReference>
<dbReference type="RefSeq" id="WP_010022537.1">
    <property type="nucleotide sequence ID" value="NZ_AZDS01000007.1"/>
</dbReference>
<organism evidence="7 8">
    <name type="scientific">Fructilactobacillus fructivorans</name>
    <dbReference type="NCBI Taxonomy" id="1614"/>
    <lineage>
        <taxon>Bacteria</taxon>
        <taxon>Bacillati</taxon>
        <taxon>Bacillota</taxon>
        <taxon>Bacilli</taxon>
        <taxon>Lactobacillales</taxon>
        <taxon>Lactobacillaceae</taxon>
        <taxon>Fructilactobacillus</taxon>
    </lineage>
</organism>
<keyword evidence="5" id="KW-0862">Zinc</keyword>
<evidence type="ECO:0000256" key="5">
    <source>
        <dbReference type="HAMAP-Rule" id="MF_01395"/>
    </source>
</evidence>
<evidence type="ECO:0000256" key="3">
    <source>
        <dbReference type="ARBA" id="ARBA00022771"/>
    </source>
</evidence>
<keyword evidence="5" id="KW-0275">Fatty acid biosynthesis</keyword>
<evidence type="ECO:0000259" key="6">
    <source>
        <dbReference type="PROSITE" id="PS50980"/>
    </source>
</evidence>
<feature type="binding site" evidence="5">
    <location>
        <position position="47"/>
    </location>
    <ligand>
        <name>Zn(2+)</name>
        <dbReference type="ChEBI" id="CHEBI:29105"/>
    </ligand>
</feature>
<keyword evidence="5" id="KW-0963">Cytoplasm</keyword>
<keyword evidence="2 5" id="KW-0808">Transferase</keyword>
<keyword evidence="1 5" id="KW-0444">Lipid biosynthesis</keyword>
<protein>
    <recommendedName>
        <fullName evidence="5">Acetyl-coenzyme A carboxylase carboxyl transferase subunit beta</fullName>
        <shortName evidence="5">ACCase subunit beta</shortName>
        <shortName evidence="5">Acetyl-CoA carboxylase carboxyltransferase subunit beta</shortName>
        <ecNumber evidence="5">2.1.3.15</ecNumber>
    </recommendedName>
</protein>
<comment type="caution">
    <text evidence="5">Lacks conserved residue(s) required for the propagation of feature annotation.</text>
</comment>
<keyword evidence="5" id="KW-0547">Nucleotide-binding</keyword>
<comment type="subunit">
    <text evidence="5">Acetyl-CoA carboxylase is a heterohexamer composed of biotin carboxyl carrier protein (AccB), biotin carboxylase (AccC) and two subunits each of ACCase subunit alpha (AccA) and ACCase subunit beta (AccD).</text>
</comment>
<dbReference type="GO" id="GO:0008270">
    <property type="term" value="F:zinc ion binding"/>
    <property type="evidence" value="ECO:0007669"/>
    <property type="project" value="UniProtKB-UniRule"/>
</dbReference>
<dbReference type="Proteomes" id="UP000327194">
    <property type="component" value="Chromosome"/>
</dbReference>
<dbReference type="KEGG" id="lfv:LF543_01245"/>
<evidence type="ECO:0000256" key="2">
    <source>
        <dbReference type="ARBA" id="ARBA00022679"/>
    </source>
</evidence>
<sequence>MTNKQFEKISPAKLNERMDQIPDHIWVQCPICKKSFYKKDLGKFKECPNCHYAFRIGAKERIQLMLDEFEPINTDLKASKKFNDAQYVAKLKKAREVTGINESVLSGIGTLDGMQVAVAAMDWRFVMASLGTATGEILARLFETATEKKLPVIVFTASGGARMQEGIHSLMQMAKVSEAVAEHSKAGLLYVSVPCDPTTGGVTASFAMQGDIILSEPHALIGFAGRRVIEKTIQQRPPKDFQRSETLLKNGFLDAVVRRRDMKTTLTKILRWHQVGDNNE</sequence>
<dbReference type="InterPro" id="IPR011762">
    <property type="entry name" value="COA_CT_N"/>
</dbReference>
<evidence type="ECO:0000256" key="4">
    <source>
        <dbReference type="ARBA" id="ARBA00023098"/>
    </source>
</evidence>
<keyword evidence="4 5" id="KW-0443">Lipid metabolism</keyword>
<dbReference type="PROSITE" id="PS50980">
    <property type="entry name" value="COA_CT_NTER"/>
    <property type="match status" value="1"/>
</dbReference>
<dbReference type="InterPro" id="IPR029045">
    <property type="entry name" value="ClpP/crotonase-like_dom_sf"/>
</dbReference>
<dbReference type="EC" id="2.1.3.15" evidence="5"/>
<comment type="cofactor">
    <cofactor evidence="5">
        <name>Zn(2+)</name>
        <dbReference type="ChEBI" id="CHEBI:29105"/>
    </cofactor>
    <text evidence="5">Binds 1 zinc ion per subunit.</text>
</comment>
<comment type="similarity">
    <text evidence="5">Belongs to the AccD/PCCB family.</text>
</comment>
<dbReference type="SUPFAM" id="SSF52096">
    <property type="entry name" value="ClpP/crotonase"/>
    <property type="match status" value="1"/>
</dbReference>